<dbReference type="AlphaFoldDB" id="A0A8X6VUQ6"/>
<evidence type="ECO:0000313" key="2">
    <source>
        <dbReference type="Proteomes" id="UP000887159"/>
    </source>
</evidence>
<accession>A0A8X6VUQ6</accession>
<reference evidence="1" key="1">
    <citation type="submission" date="2020-08" db="EMBL/GenBank/DDBJ databases">
        <title>Multicomponent nature underlies the extraordinary mechanical properties of spider dragline silk.</title>
        <authorList>
            <person name="Kono N."/>
            <person name="Nakamura H."/>
            <person name="Mori M."/>
            <person name="Yoshida Y."/>
            <person name="Ohtoshi R."/>
            <person name="Malay A.D."/>
            <person name="Moran D.A.P."/>
            <person name="Tomita M."/>
            <person name="Numata K."/>
            <person name="Arakawa K."/>
        </authorList>
    </citation>
    <scope>NUCLEOTIDE SEQUENCE</scope>
</reference>
<name>A0A8X6VUQ6_TRICX</name>
<dbReference type="Proteomes" id="UP000887159">
    <property type="component" value="Unassembled WGS sequence"/>
</dbReference>
<gene>
    <name evidence="1" type="ORF">TNCV_2180571</name>
</gene>
<comment type="caution">
    <text evidence="1">The sequence shown here is derived from an EMBL/GenBank/DDBJ whole genome shotgun (WGS) entry which is preliminary data.</text>
</comment>
<proteinExistence type="predicted"/>
<evidence type="ECO:0000313" key="1">
    <source>
        <dbReference type="EMBL" id="GFY22796.1"/>
    </source>
</evidence>
<sequence>MAQVYESAENPAIGFEAAAGEVRDMCGIFANVQASMRWIQDDYITPWGLPLKTHRVEELIHVTFVGTQMSSCGVVWKSEESVPALRCCPRHLTMVQNDEAHLRKHLCSIVNRMTSLFN</sequence>
<keyword evidence="2" id="KW-1185">Reference proteome</keyword>
<organism evidence="1 2">
    <name type="scientific">Trichonephila clavipes</name>
    <name type="common">Golden silk orbweaver</name>
    <name type="synonym">Nephila clavipes</name>
    <dbReference type="NCBI Taxonomy" id="2585209"/>
    <lineage>
        <taxon>Eukaryota</taxon>
        <taxon>Metazoa</taxon>
        <taxon>Ecdysozoa</taxon>
        <taxon>Arthropoda</taxon>
        <taxon>Chelicerata</taxon>
        <taxon>Arachnida</taxon>
        <taxon>Araneae</taxon>
        <taxon>Araneomorphae</taxon>
        <taxon>Entelegynae</taxon>
        <taxon>Araneoidea</taxon>
        <taxon>Nephilidae</taxon>
        <taxon>Trichonephila</taxon>
    </lineage>
</organism>
<dbReference type="EMBL" id="BMAU01021361">
    <property type="protein sequence ID" value="GFY22796.1"/>
    <property type="molecule type" value="Genomic_DNA"/>
</dbReference>
<protein>
    <submittedName>
        <fullName evidence="1">Uncharacterized protein</fullName>
    </submittedName>
</protein>